<dbReference type="RefSeq" id="XP_011311424.1">
    <property type="nucleotide sequence ID" value="XM_011313122.1"/>
</dbReference>
<keyword evidence="2" id="KW-1185">Reference proteome</keyword>
<proteinExistence type="predicted"/>
<protein>
    <submittedName>
        <fullName evidence="3">COMM domain-containing protein 2</fullName>
    </submittedName>
</protein>
<name>A0A9R1TLJ2_9HYME</name>
<dbReference type="GeneID" id="105271532"/>
<dbReference type="KEGG" id="fas:105271532"/>
<organism evidence="2 3">
    <name type="scientific">Fopius arisanus</name>
    <dbReference type="NCBI Taxonomy" id="64838"/>
    <lineage>
        <taxon>Eukaryota</taxon>
        <taxon>Metazoa</taxon>
        <taxon>Ecdysozoa</taxon>
        <taxon>Arthropoda</taxon>
        <taxon>Hexapoda</taxon>
        <taxon>Insecta</taxon>
        <taxon>Pterygota</taxon>
        <taxon>Neoptera</taxon>
        <taxon>Endopterygota</taxon>
        <taxon>Hymenoptera</taxon>
        <taxon>Apocrita</taxon>
        <taxon>Ichneumonoidea</taxon>
        <taxon>Braconidae</taxon>
        <taxon>Opiinae</taxon>
        <taxon>Fopius</taxon>
    </lineage>
</organism>
<sequence>MMPITADHKPHLLFLAEQPVQVLQDFCKLVIDYLQKGPNLKLYTAAAQKLEVDAKVIQNSVEGLVHLLIECTKNKLPLEEFQKLTLDVGFTDDKQSLLSSLYTEKELELQQALSQIGFAIPQYHNLEWRFEVQIASRSLLHQVVPSLVMDFTLKNPNKSSAEEHVVLQSDPRNLLHLTQELEAAIQEGRSQHIRKIKRIIK</sequence>
<dbReference type="PANTHER" id="PTHR15857">
    <property type="entry name" value="COMM DOMAIN CONTAINING PROTEIN 2"/>
    <property type="match status" value="1"/>
</dbReference>
<dbReference type="InterPro" id="IPR037354">
    <property type="entry name" value="Commd2"/>
</dbReference>
<evidence type="ECO:0000259" key="1">
    <source>
        <dbReference type="PROSITE" id="PS51269"/>
    </source>
</evidence>
<accession>A0A9R1TLJ2</accession>
<evidence type="ECO:0000313" key="3">
    <source>
        <dbReference type="RefSeq" id="XP_011311424.1"/>
    </source>
</evidence>
<feature type="domain" description="COMM" evidence="1">
    <location>
        <begin position="122"/>
        <end position="192"/>
    </location>
</feature>
<dbReference type="PANTHER" id="PTHR15857:SF0">
    <property type="entry name" value="COMM DOMAIN-CONTAINING PROTEIN 2"/>
    <property type="match status" value="1"/>
</dbReference>
<dbReference type="InterPro" id="IPR017920">
    <property type="entry name" value="COMM"/>
</dbReference>
<dbReference type="CDD" id="cd04750">
    <property type="entry name" value="Commd2"/>
    <property type="match status" value="1"/>
</dbReference>
<dbReference type="OrthoDB" id="10257479at2759"/>
<dbReference type="AlphaFoldDB" id="A0A9R1TLJ2"/>
<dbReference type="PROSITE" id="PS51269">
    <property type="entry name" value="COMM"/>
    <property type="match status" value="1"/>
</dbReference>
<gene>
    <name evidence="3" type="primary">LOC105271532</name>
</gene>
<dbReference type="Pfam" id="PF07258">
    <property type="entry name" value="COMM_domain"/>
    <property type="match status" value="1"/>
</dbReference>
<dbReference type="Proteomes" id="UP000694866">
    <property type="component" value="Unplaced"/>
</dbReference>
<evidence type="ECO:0000313" key="2">
    <source>
        <dbReference type="Proteomes" id="UP000694866"/>
    </source>
</evidence>
<reference evidence="3" key="1">
    <citation type="submission" date="2025-08" db="UniProtKB">
        <authorList>
            <consortium name="RefSeq"/>
        </authorList>
    </citation>
    <scope>IDENTIFICATION</scope>
    <source>
        <strain evidence="3">USDA-PBARC FA_bdor</strain>
        <tissue evidence="3">Whole organism</tissue>
    </source>
</reference>